<evidence type="ECO:0000256" key="2">
    <source>
        <dbReference type="SAM" id="MobiDB-lite"/>
    </source>
</evidence>
<dbReference type="CDD" id="cd16100">
    <property type="entry name" value="ARID"/>
    <property type="match status" value="1"/>
</dbReference>
<dbReference type="PANTHER" id="PTHR46410">
    <property type="entry name" value="AT-RICH INTERACTIVE DOMAIN-CONTAINING PROTEIN 2"/>
    <property type="match status" value="1"/>
</dbReference>
<dbReference type="InterPro" id="IPR036431">
    <property type="entry name" value="ARID_dom_sf"/>
</dbReference>
<dbReference type="InterPro" id="IPR000949">
    <property type="entry name" value="ELM2_dom"/>
</dbReference>
<dbReference type="InterPro" id="IPR001606">
    <property type="entry name" value="ARID_dom"/>
</dbReference>
<reference evidence="6" key="1">
    <citation type="journal article" date="2017" name="Front. Plant Sci.">
        <title>Climate Clever Clovers: New Paradigm to Reduce the Environmental Footprint of Ruminants by Breeding Low Methanogenic Forages Utilizing Haplotype Variation.</title>
        <authorList>
            <person name="Kaur P."/>
            <person name="Appels R."/>
            <person name="Bayer P.E."/>
            <person name="Keeble-Gagnere G."/>
            <person name="Wang J."/>
            <person name="Hirakawa H."/>
            <person name="Shirasawa K."/>
            <person name="Vercoe P."/>
            <person name="Stefanova K."/>
            <person name="Durmic Z."/>
            <person name="Nichols P."/>
            <person name="Revell C."/>
            <person name="Isobe S.N."/>
            <person name="Edwards D."/>
            <person name="Erskine W."/>
        </authorList>
    </citation>
    <scope>NUCLEOTIDE SEQUENCE [LARGE SCALE GENOMIC DNA]</scope>
    <source>
        <strain evidence="6">cv. Daliak</strain>
    </source>
</reference>
<evidence type="ECO:0000256" key="1">
    <source>
        <dbReference type="ARBA" id="ARBA00023242"/>
    </source>
</evidence>
<gene>
    <name evidence="5" type="ORF">TSUD_361760</name>
</gene>
<protein>
    <recommendedName>
        <fullName evidence="7">ARID domain-containing protein</fullName>
    </recommendedName>
</protein>
<dbReference type="Gene3D" id="1.10.150.60">
    <property type="entry name" value="ARID DNA-binding domain"/>
    <property type="match status" value="1"/>
</dbReference>
<feature type="compositionally biased region" description="Polar residues" evidence="2">
    <location>
        <begin position="490"/>
        <end position="506"/>
    </location>
</feature>
<dbReference type="PANTHER" id="PTHR46410:SF1">
    <property type="entry name" value="AT-RICH INTERACTIVE DOMAIN-CONTAINING PROTEIN 1"/>
    <property type="match status" value="1"/>
</dbReference>
<dbReference type="Proteomes" id="UP000242715">
    <property type="component" value="Unassembled WGS sequence"/>
</dbReference>
<feature type="compositionally biased region" description="Basic and acidic residues" evidence="2">
    <location>
        <begin position="272"/>
        <end position="288"/>
    </location>
</feature>
<feature type="region of interest" description="Disordered" evidence="2">
    <location>
        <begin position="478"/>
        <end position="517"/>
    </location>
</feature>
<dbReference type="PROSITE" id="PS51156">
    <property type="entry name" value="ELM2"/>
    <property type="match status" value="1"/>
</dbReference>
<feature type="compositionally biased region" description="Polar residues" evidence="2">
    <location>
        <begin position="246"/>
        <end position="257"/>
    </location>
</feature>
<feature type="region of interest" description="Disordered" evidence="2">
    <location>
        <begin position="245"/>
        <end position="333"/>
    </location>
</feature>
<proteinExistence type="predicted"/>
<sequence>MIDDGQNVDLYKKLLTVVEGKGGFEAVCNGELWDLVGEECGLGVNVGSSVKLVFSKYKSFLESCLKKSGCGKVSDECGLMGFEADLKELLLSGQAEIAVAREGVKAGVDGANAVKSGEKDVGKFGEGNGDAMQGVEEADGGKKSAETTANVCGAVKIGASGLFNVGETRDGDNVGDSSGGNVGGLKRKRESLSNLLSWVTSVANNPCDPEIGSLPEKSKWKSYSDQEAWKRVLLYREAVFHKKQSSIEQQNWQSQKMHPSMYDDPAPTAYNLRERVKREKKPLFENKKPGSQSSSGNSDRTSSPRAEKQSVDSATSKRILVGPNHQADVPEWTGPILESDPKWLGTQIWPSVAANSRFLIERDPIGKGRQDSCGCAVPGSVECVRFHIAERKSKVELELGVAFYHWHFDKVGEDVRRFWTYEDEKKFWEVIQSNHPSTERYFWDHIFRKFPNKSRETLVSYYFNVYLLQRRAYHTRHTPDDIDSDDDESQSALRNVFGHQTQNSLLSPKKPAKKGKQ</sequence>
<keyword evidence="6" id="KW-1185">Reference proteome</keyword>
<feature type="domain" description="ARID" evidence="3">
    <location>
        <begin position="1"/>
        <end position="66"/>
    </location>
</feature>
<evidence type="ECO:0000313" key="5">
    <source>
        <dbReference type="EMBL" id="GAU26542.1"/>
    </source>
</evidence>
<evidence type="ECO:0008006" key="7">
    <source>
        <dbReference type="Google" id="ProtNLM"/>
    </source>
</evidence>
<dbReference type="SMART" id="SM01189">
    <property type="entry name" value="ELM2"/>
    <property type="match status" value="1"/>
</dbReference>
<dbReference type="SUPFAM" id="SSF46774">
    <property type="entry name" value="ARID-like"/>
    <property type="match status" value="1"/>
</dbReference>
<dbReference type="GO" id="GO:0003677">
    <property type="term" value="F:DNA binding"/>
    <property type="evidence" value="ECO:0007669"/>
    <property type="project" value="InterPro"/>
</dbReference>
<feature type="compositionally biased region" description="Polar residues" evidence="2">
    <location>
        <begin position="289"/>
        <end position="304"/>
    </location>
</feature>
<evidence type="ECO:0000313" key="6">
    <source>
        <dbReference type="Proteomes" id="UP000242715"/>
    </source>
</evidence>
<accession>A0A2Z6MMT0</accession>
<dbReference type="EMBL" id="DF973337">
    <property type="protein sequence ID" value="GAU26542.1"/>
    <property type="molecule type" value="Genomic_DNA"/>
</dbReference>
<feature type="domain" description="ELM2" evidence="4">
    <location>
        <begin position="317"/>
        <end position="351"/>
    </location>
</feature>
<evidence type="ECO:0000259" key="3">
    <source>
        <dbReference type="PROSITE" id="PS51011"/>
    </source>
</evidence>
<dbReference type="PROSITE" id="PS51011">
    <property type="entry name" value="ARID"/>
    <property type="match status" value="1"/>
</dbReference>
<name>A0A2Z6MMT0_TRISU</name>
<keyword evidence="1" id="KW-0539">Nucleus</keyword>
<organism evidence="5 6">
    <name type="scientific">Trifolium subterraneum</name>
    <name type="common">Subterranean clover</name>
    <dbReference type="NCBI Taxonomy" id="3900"/>
    <lineage>
        <taxon>Eukaryota</taxon>
        <taxon>Viridiplantae</taxon>
        <taxon>Streptophyta</taxon>
        <taxon>Embryophyta</taxon>
        <taxon>Tracheophyta</taxon>
        <taxon>Spermatophyta</taxon>
        <taxon>Magnoliopsida</taxon>
        <taxon>eudicotyledons</taxon>
        <taxon>Gunneridae</taxon>
        <taxon>Pentapetalae</taxon>
        <taxon>rosids</taxon>
        <taxon>fabids</taxon>
        <taxon>Fabales</taxon>
        <taxon>Fabaceae</taxon>
        <taxon>Papilionoideae</taxon>
        <taxon>50 kb inversion clade</taxon>
        <taxon>NPAAA clade</taxon>
        <taxon>Hologalegina</taxon>
        <taxon>IRL clade</taxon>
        <taxon>Trifolieae</taxon>
        <taxon>Trifolium</taxon>
    </lineage>
</organism>
<dbReference type="OrthoDB" id="1938591at2759"/>
<evidence type="ECO:0000259" key="4">
    <source>
        <dbReference type="PROSITE" id="PS51156"/>
    </source>
</evidence>
<dbReference type="AlphaFoldDB" id="A0A2Z6MMT0"/>